<evidence type="ECO:0000313" key="10">
    <source>
        <dbReference type="Proteomes" id="UP001237642"/>
    </source>
</evidence>
<name>A0AAD8I4L9_9APIA</name>
<feature type="binding site" evidence="7">
    <location>
        <begin position="17"/>
        <end position="24"/>
    </location>
    <ligand>
        <name>ATP</name>
        <dbReference type="ChEBI" id="CHEBI:30616"/>
    </ligand>
</feature>
<keyword evidence="1" id="KW-0493">Microtubule</keyword>
<keyword evidence="10" id="KW-1185">Reference proteome</keyword>
<evidence type="ECO:0000256" key="7">
    <source>
        <dbReference type="PROSITE-ProRule" id="PRU00283"/>
    </source>
</evidence>
<dbReference type="InterPro" id="IPR027417">
    <property type="entry name" value="P-loop_NTPase"/>
</dbReference>
<dbReference type="PRINTS" id="PR00380">
    <property type="entry name" value="KINESINHEAVY"/>
</dbReference>
<evidence type="ECO:0000256" key="1">
    <source>
        <dbReference type="ARBA" id="ARBA00022701"/>
    </source>
</evidence>
<evidence type="ECO:0000256" key="4">
    <source>
        <dbReference type="ARBA" id="ARBA00023054"/>
    </source>
</evidence>
<reference evidence="9" key="2">
    <citation type="submission" date="2023-05" db="EMBL/GenBank/DDBJ databases">
        <authorList>
            <person name="Schelkunov M.I."/>
        </authorList>
    </citation>
    <scope>NUCLEOTIDE SEQUENCE</scope>
    <source>
        <strain evidence="9">Hsosn_3</strain>
        <tissue evidence="9">Leaf</tissue>
    </source>
</reference>
<dbReference type="PROSITE" id="PS50067">
    <property type="entry name" value="KINESIN_MOTOR_2"/>
    <property type="match status" value="2"/>
</dbReference>
<gene>
    <name evidence="9" type="ORF">POM88_025818</name>
</gene>
<protein>
    <recommendedName>
        <fullName evidence="8">Kinesin motor domain-containing protein</fullName>
    </recommendedName>
</protein>
<dbReference type="PANTHER" id="PTHR37739:SF8">
    <property type="entry name" value="KINESIN-LIKE PROTEIN KIN-12D"/>
    <property type="match status" value="1"/>
</dbReference>
<evidence type="ECO:0000256" key="3">
    <source>
        <dbReference type="ARBA" id="ARBA00022840"/>
    </source>
</evidence>
<dbReference type="GO" id="GO:0008017">
    <property type="term" value="F:microtubule binding"/>
    <property type="evidence" value="ECO:0007669"/>
    <property type="project" value="InterPro"/>
</dbReference>
<accession>A0AAD8I4L9</accession>
<dbReference type="AlphaFoldDB" id="A0AAD8I4L9"/>
<evidence type="ECO:0000256" key="6">
    <source>
        <dbReference type="ARBA" id="ARBA00034488"/>
    </source>
</evidence>
<dbReference type="InterPro" id="IPR001752">
    <property type="entry name" value="Kinesin_motor_dom"/>
</dbReference>
<dbReference type="GO" id="GO:0005874">
    <property type="term" value="C:microtubule"/>
    <property type="evidence" value="ECO:0007669"/>
    <property type="project" value="UniProtKB-KW"/>
</dbReference>
<keyword evidence="3 7" id="KW-0067">ATP-binding</keyword>
<evidence type="ECO:0000256" key="5">
    <source>
        <dbReference type="ARBA" id="ARBA00023175"/>
    </source>
</evidence>
<keyword evidence="2 7" id="KW-0547">Nucleotide-binding</keyword>
<evidence type="ECO:0000259" key="8">
    <source>
        <dbReference type="PROSITE" id="PS50067"/>
    </source>
</evidence>
<dbReference type="EMBL" id="JAUIZM010000006">
    <property type="protein sequence ID" value="KAK1379074.1"/>
    <property type="molecule type" value="Genomic_DNA"/>
</dbReference>
<comment type="caution">
    <text evidence="9">The sequence shown here is derived from an EMBL/GenBank/DDBJ whole genome shotgun (WGS) entry which is preliminary data.</text>
</comment>
<dbReference type="Pfam" id="PF00225">
    <property type="entry name" value="Kinesin"/>
    <property type="match status" value="2"/>
</dbReference>
<feature type="domain" description="Kinesin motor" evidence="8">
    <location>
        <begin position="1"/>
        <end position="103"/>
    </location>
</feature>
<evidence type="ECO:0000313" key="9">
    <source>
        <dbReference type="EMBL" id="KAK1379074.1"/>
    </source>
</evidence>
<feature type="domain" description="Kinesin motor" evidence="8">
    <location>
        <begin position="104"/>
        <end position="182"/>
    </location>
</feature>
<dbReference type="InterPro" id="IPR036961">
    <property type="entry name" value="Kinesin_motor_dom_sf"/>
</dbReference>
<dbReference type="InterPro" id="IPR044986">
    <property type="entry name" value="KIF15/KIN-12"/>
</dbReference>
<dbReference type="SMART" id="SM00129">
    <property type="entry name" value="KISc"/>
    <property type="match status" value="1"/>
</dbReference>
<dbReference type="GO" id="GO:0005524">
    <property type="term" value="F:ATP binding"/>
    <property type="evidence" value="ECO:0007669"/>
    <property type="project" value="UniProtKB-UniRule"/>
</dbReference>
<keyword evidence="4" id="KW-0175">Coiled coil</keyword>
<proteinExistence type="inferred from homology"/>
<reference evidence="9" key="1">
    <citation type="submission" date="2023-02" db="EMBL/GenBank/DDBJ databases">
        <title>Genome of toxic invasive species Heracleum sosnowskyi carries increased number of genes despite the absence of recent whole-genome duplications.</title>
        <authorList>
            <person name="Schelkunov M."/>
            <person name="Shtratnikova V."/>
            <person name="Makarenko M."/>
            <person name="Klepikova A."/>
            <person name="Omelchenko D."/>
            <person name="Novikova G."/>
            <person name="Obukhova E."/>
            <person name="Bogdanov V."/>
            <person name="Penin A."/>
            <person name="Logacheva M."/>
        </authorList>
    </citation>
    <scope>NUCLEOTIDE SEQUENCE</scope>
    <source>
        <strain evidence="9">Hsosn_3</strain>
        <tissue evidence="9">Leaf</tissue>
    </source>
</reference>
<dbReference type="Proteomes" id="UP001237642">
    <property type="component" value="Unassembled WGS sequence"/>
</dbReference>
<dbReference type="GO" id="GO:0003777">
    <property type="term" value="F:microtubule motor activity"/>
    <property type="evidence" value="ECO:0007669"/>
    <property type="project" value="InterPro"/>
</dbReference>
<dbReference type="SUPFAM" id="SSF52540">
    <property type="entry name" value="P-loop containing nucleoside triphosphate hydrolases"/>
    <property type="match status" value="1"/>
</dbReference>
<dbReference type="GO" id="GO:0007018">
    <property type="term" value="P:microtubule-based movement"/>
    <property type="evidence" value="ECO:0007669"/>
    <property type="project" value="InterPro"/>
</dbReference>
<keyword evidence="5 7" id="KW-0505">Motor protein</keyword>
<evidence type="ECO:0000256" key="2">
    <source>
        <dbReference type="ARBA" id="ARBA00022741"/>
    </source>
</evidence>
<comment type="caution">
    <text evidence="7">Lacks conserved residue(s) required for the propagation of feature annotation.</text>
</comment>
<organism evidence="9 10">
    <name type="scientific">Heracleum sosnowskyi</name>
    <dbReference type="NCBI Taxonomy" id="360622"/>
    <lineage>
        <taxon>Eukaryota</taxon>
        <taxon>Viridiplantae</taxon>
        <taxon>Streptophyta</taxon>
        <taxon>Embryophyta</taxon>
        <taxon>Tracheophyta</taxon>
        <taxon>Spermatophyta</taxon>
        <taxon>Magnoliopsida</taxon>
        <taxon>eudicotyledons</taxon>
        <taxon>Gunneridae</taxon>
        <taxon>Pentapetalae</taxon>
        <taxon>asterids</taxon>
        <taxon>campanulids</taxon>
        <taxon>Apiales</taxon>
        <taxon>Apiaceae</taxon>
        <taxon>Apioideae</taxon>
        <taxon>apioid superclade</taxon>
        <taxon>Tordylieae</taxon>
        <taxon>Tordyliinae</taxon>
        <taxon>Heracleum</taxon>
    </lineage>
</organism>
<sequence>MVENCLSGYNSCIFAYGHTGSGKTYTMHGDLGDKSSPDRRMTSRIFEFLFARIRAIFNEQITDFLDPSSTNFLLREDTRTGIYVENLSEYEVQTVGDILKLLSQKTSGAQGDHLKEAANINKSLSTLGLVIMLLGDVVHAKTKHVPYRDSKLTFLLQDSLGGNSKTMIIANVSPSIWFVLNL</sequence>
<comment type="similarity">
    <text evidence="6">Belongs to the TRAFAC class myosin-kinesin ATPase superfamily. Kinesin family. KIN-12 subfamily.</text>
</comment>
<dbReference type="Gene3D" id="3.40.850.10">
    <property type="entry name" value="Kinesin motor domain"/>
    <property type="match status" value="2"/>
</dbReference>
<dbReference type="PANTHER" id="PTHR37739">
    <property type="entry name" value="KINESIN-LIKE PROTEIN KIN-12D"/>
    <property type="match status" value="1"/>
</dbReference>